<evidence type="ECO:0000313" key="1">
    <source>
        <dbReference type="EMBL" id="MDO1449003.1"/>
    </source>
</evidence>
<sequence>MEFWEQITKASLLGTARHTIAELPLPAAIKQSLGEWESTDKEENFLKIAALVMNYANAGKEFPQIQASLPKPSEPETLALCSREATEVLRRIIYDKQDDLLELFLQELARNNQRISEELIPELLETGKEHPELKPVLLKVIGKRGEWLADLNPDWAYLSSIFTEDAWHTGKLEERKEVLEKIRRQDPAKAREWIQEVWKTENANTKAALLQVFVNNLSMADEPMLEEMLTDKSQKVREVASKLLYQLAGSRLISRVWEETKSWVVLKKSGSLLSKKTRLELHIPKPLPDILIHSGIEPNRDKFLKEFTSRNPIQKWAVNGCTETEIWIYQVMSVIPPSWWPEQLKIDTATFVGFLLNNDYSKFLPALFGASLLHKDIPFANVLLKVFADISKLFKPAKADAEVVGLKYELINILPDKQTYLEDLLNLLDNDNYLFYSYLQIFDYEWPMPVAIKALKKIAEKCSSNQYYYYYYDARQVQKLSHYLPVQVLREWPSLEPSGEIGKARWQQATALLLNSLDLKKRVNDVFS</sequence>
<protein>
    <submittedName>
        <fullName evidence="1">DUF5691 domain-containing protein</fullName>
    </submittedName>
</protein>
<dbReference type="RefSeq" id="WP_302039804.1">
    <property type="nucleotide sequence ID" value="NZ_JAUKPO010000015.1"/>
</dbReference>
<dbReference type="EMBL" id="JAUKPO010000015">
    <property type="protein sequence ID" value="MDO1449003.1"/>
    <property type="molecule type" value="Genomic_DNA"/>
</dbReference>
<dbReference type="InterPro" id="IPR016024">
    <property type="entry name" value="ARM-type_fold"/>
</dbReference>
<proteinExistence type="predicted"/>
<dbReference type="Proteomes" id="UP001168528">
    <property type="component" value="Unassembled WGS sequence"/>
</dbReference>
<dbReference type="InterPro" id="IPR043746">
    <property type="entry name" value="DUF5691"/>
</dbReference>
<dbReference type="Pfam" id="PF18944">
    <property type="entry name" value="DUF5691"/>
    <property type="match status" value="1"/>
</dbReference>
<evidence type="ECO:0000313" key="2">
    <source>
        <dbReference type="Proteomes" id="UP001168528"/>
    </source>
</evidence>
<dbReference type="SUPFAM" id="SSF48371">
    <property type="entry name" value="ARM repeat"/>
    <property type="match status" value="1"/>
</dbReference>
<reference evidence="1" key="1">
    <citation type="submission" date="2023-07" db="EMBL/GenBank/DDBJ databases">
        <title>The genome sequence of Rhodocytophaga aerolata KACC 12507.</title>
        <authorList>
            <person name="Zhang X."/>
        </authorList>
    </citation>
    <scope>NUCLEOTIDE SEQUENCE</scope>
    <source>
        <strain evidence="1">KACC 12507</strain>
    </source>
</reference>
<comment type="caution">
    <text evidence="1">The sequence shown here is derived from an EMBL/GenBank/DDBJ whole genome shotgun (WGS) entry which is preliminary data.</text>
</comment>
<keyword evidence="2" id="KW-1185">Reference proteome</keyword>
<gene>
    <name evidence="1" type="ORF">Q0590_22180</name>
</gene>
<accession>A0ABT8RCP6</accession>
<organism evidence="1 2">
    <name type="scientific">Rhodocytophaga aerolata</name>
    <dbReference type="NCBI Taxonomy" id="455078"/>
    <lineage>
        <taxon>Bacteria</taxon>
        <taxon>Pseudomonadati</taxon>
        <taxon>Bacteroidota</taxon>
        <taxon>Cytophagia</taxon>
        <taxon>Cytophagales</taxon>
        <taxon>Rhodocytophagaceae</taxon>
        <taxon>Rhodocytophaga</taxon>
    </lineage>
</organism>
<name>A0ABT8RCP6_9BACT</name>